<evidence type="ECO:0000256" key="2">
    <source>
        <dbReference type="ARBA" id="ARBA00009212"/>
    </source>
</evidence>
<evidence type="ECO:0000256" key="4">
    <source>
        <dbReference type="ARBA" id="ARBA00022475"/>
    </source>
</evidence>
<accession>D9QQ23</accession>
<dbReference type="HOGENOM" id="CLU_125825_2_0_9"/>
<evidence type="ECO:0000313" key="10">
    <source>
        <dbReference type="Proteomes" id="UP000001661"/>
    </source>
</evidence>
<evidence type="ECO:0000256" key="7">
    <source>
        <dbReference type="ARBA" id="ARBA00023136"/>
    </source>
</evidence>
<protein>
    <submittedName>
        <fullName evidence="9">Multiple resistance and pH regulation protein F</fullName>
    </submittedName>
</protein>
<evidence type="ECO:0000256" key="5">
    <source>
        <dbReference type="ARBA" id="ARBA00022692"/>
    </source>
</evidence>
<feature type="transmembrane region" description="Helical" evidence="8">
    <location>
        <begin position="7"/>
        <end position="24"/>
    </location>
</feature>
<evidence type="ECO:0000256" key="6">
    <source>
        <dbReference type="ARBA" id="ARBA00022989"/>
    </source>
</evidence>
<keyword evidence="4" id="KW-1003">Cell membrane</keyword>
<dbReference type="PANTHER" id="PTHR34702:SF1">
    <property type="entry name" value="NA(+)_H(+) ANTIPORTER SUBUNIT F"/>
    <property type="match status" value="1"/>
</dbReference>
<dbReference type="Pfam" id="PF04066">
    <property type="entry name" value="MrpF_PhaF"/>
    <property type="match status" value="1"/>
</dbReference>
<dbReference type="EMBL" id="CP002105">
    <property type="protein sequence ID" value="ADL12614.1"/>
    <property type="molecule type" value="Genomic_DNA"/>
</dbReference>
<dbReference type="eggNOG" id="COG2212">
    <property type="taxonomic scope" value="Bacteria"/>
</dbReference>
<evidence type="ECO:0000256" key="1">
    <source>
        <dbReference type="ARBA" id="ARBA00004651"/>
    </source>
</evidence>
<keyword evidence="3" id="KW-0813">Transport</keyword>
<reference evidence="9 10" key="1">
    <citation type="journal article" date="2010" name="Stand. Genomic Sci.">
        <title>Complete genome sequence of Acetohalobium arabaticum type strain (Z-7288).</title>
        <authorList>
            <person name="Sikorski J."/>
            <person name="Lapidus A."/>
            <person name="Chertkov O."/>
            <person name="Lucas S."/>
            <person name="Copeland A."/>
            <person name="Glavina Del Rio T."/>
            <person name="Nolan M."/>
            <person name="Tice H."/>
            <person name="Cheng J.F."/>
            <person name="Han C."/>
            <person name="Brambilla E."/>
            <person name="Pitluck S."/>
            <person name="Liolios K."/>
            <person name="Ivanova N."/>
            <person name="Mavromatis K."/>
            <person name="Mikhailova N."/>
            <person name="Pati A."/>
            <person name="Bruce D."/>
            <person name="Detter C."/>
            <person name="Tapia R."/>
            <person name="Goodwin L."/>
            <person name="Chen A."/>
            <person name="Palaniappan K."/>
            <person name="Land M."/>
            <person name="Hauser L."/>
            <person name="Chang Y.J."/>
            <person name="Jeffries C.D."/>
            <person name="Rohde M."/>
            <person name="Goker M."/>
            <person name="Spring S."/>
            <person name="Woyke T."/>
            <person name="Bristow J."/>
            <person name="Eisen J.A."/>
            <person name="Markowitz V."/>
            <person name="Hugenholtz P."/>
            <person name="Kyrpides N.C."/>
            <person name="Klenk H.P."/>
        </authorList>
    </citation>
    <scope>NUCLEOTIDE SEQUENCE [LARGE SCALE GENOMIC DNA]</scope>
    <source>
        <strain evidence="10">ATCC 49924 / DSM 5501 / Z-7288</strain>
    </source>
</reference>
<comment type="similarity">
    <text evidence="2">Belongs to the CPA3 antiporters (TC 2.A.63) subunit F family.</text>
</comment>
<evidence type="ECO:0000256" key="3">
    <source>
        <dbReference type="ARBA" id="ARBA00022448"/>
    </source>
</evidence>
<feature type="transmembrane region" description="Helical" evidence="8">
    <location>
        <begin position="57"/>
        <end position="78"/>
    </location>
</feature>
<sequence>MGLVFKLAIGTIIFTSFLCLYRGILGPSAVDRIIVVNTINTKVVVILGLSSCVFDNFLYLDVAIVYAMMSFIFTIAVAKYKLKGNLS</sequence>
<dbReference type="PANTHER" id="PTHR34702">
    <property type="entry name" value="NA(+)/H(+) ANTIPORTER SUBUNIT F1"/>
    <property type="match status" value="1"/>
</dbReference>
<dbReference type="InterPro" id="IPR007208">
    <property type="entry name" value="MrpF/PhaF-like"/>
</dbReference>
<proteinExistence type="inferred from homology"/>
<dbReference type="GO" id="GO:0005886">
    <property type="term" value="C:plasma membrane"/>
    <property type="evidence" value="ECO:0007669"/>
    <property type="project" value="UniProtKB-SubCell"/>
</dbReference>
<dbReference type="GO" id="GO:0015385">
    <property type="term" value="F:sodium:proton antiporter activity"/>
    <property type="evidence" value="ECO:0007669"/>
    <property type="project" value="TreeGrafter"/>
</dbReference>
<dbReference type="Proteomes" id="UP000001661">
    <property type="component" value="Chromosome"/>
</dbReference>
<organism evidence="9 10">
    <name type="scientific">Acetohalobium arabaticum (strain ATCC 49924 / DSM 5501 / Z-7288)</name>
    <dbReference type="NCBI Taxonomy" id="574087"/>
    <lineage>
        <taxon>Bacteria</taxon>
        <taxon>Bacillati</taxon>
        <taxon>Bacillota</taxon>
        <taxon>Clostridia</taxon>
        <taxon>Halanaerobiales</taxon>
        <taxon>Halobacteroidaceae</taxon>
        <taxon>Acetohalobium</taxon>
    </lineage>
</organism>
<gene>
    <name evidence="9" type="ordered locus">Acear_1091</name>
</gene>
<evidence type="ECO:0000256" key="8">
    <source>
        <dbReference type="SAM" id="Phobius"/>
    </source>
</evidence>
<dbReference type="RefSeq" id="WP_013278060.1">
    <property type="nucleotide sequence ID" value="NC_014378.1"/>
</dbReference>
<keyword evidence="10" id="KW-1185">Reference proteome</keyword>
<comment type="subcellular location">
    <subcellularLocation>
        <location evidence="1">Cell membrane</location>
        <topology evidence="1">Multi-pass membrane protein</topology>
    </subcellularLocation>
</comment>
<keyword evidence="5 8" id="KW-0812">Transmembrane</keyword>
<dbReference type="STRING" id="574087.Acear_1091"/>
<dbReference type="OrthoDB" id="9799958at2"/>
<keyword evidence="6 8" id="KW-1133">Transmembrane helix</keyword>
<keyword evidence="7 8" id="KW-0472">Membrane</keyword>
<dbReference type="KEGG" id="aar:Acear_1091"/>
<evidence type="ECO:0000313" key="9">
    <source>
        <dbReference type="EMBL" id="ADL12614.1"/>
    </source>
</evidence>
<dbReference type="AlphaFoldDB" id="D9QQ23"/>
<name>D9QQ23_ACEAZ</name>